<dbReference type="GO" id="GO:0003700">
    <property type="term" value="F:DNA-binding transcription factor activity"/>
    <property type="evidence" value="ECO:0007669"/>
    <property type="project" value="InterPro"/>
</dbReference>
<dbReference type="GeneID" id="112290631"/>
<protein>
    <recommendedName>
        <fullName evidence="13">WRKY domain-containing protein</fullName>
    </recommendedName>
</protein>
<evidence type="ECO:0000259" key="9">
    <source>
        <dbReference type="PROSITE" id="PS50811"/>
    </source>
</evidence>
<keyword evidence="6" id="KW-0479">Metal-binding</keyword>
<keyword evidence="6" id="KW-0862">Zinc</keyword>
<keyword evidence="2" id="KW-0805">Transcription regulation</keyword>
<dbReference type="PANTHER" id="PTHR31429">
    <property type="entry name" value="WRKY TRANSCRIPTION FACTOR 36-RELATED"/>
    <property type="match status" value="1"/>
</dbReference>
<dbReference type="Gramene" id="Pp3c13_15520V3.2">
    <property type="protein sequence ID" value="Pp3c13_15520V3.2"/>
    <property type="gene ID" value="Pp3c13_15520"/>
</dbReference>
<feature type="compositionally biased region" description="Polar residues" evidence="7">
    <location>
        <begin position="583"/>
        <end position="594"/>
    </location>
</feature>
<dbReference type="SMART" id="SM00774">
    <property type="entry name" value="WRKY"/>
    <property type="match status" value="1"/>
</dbReference>
<feature type="compositionally biased region" description="Polar residues" evidence="7">
    <location>
        <begin position="1"/>
        <end position="13"/>
    </location>
</feature>
<feature type="compositionally biased region" description="Polar residues" evidence="7">
    <location>
        <begin position="137"/>
        <end position="146"/>
    </location>
</feature>
<dbReference type="GO" id="GO:0043565">
    <property type="term" value="F:sequence-specific DNA binding"/>
    <property type="evidence" value="ECO:0007669"/>
    <property type="project" value="InterPro"/>
</dbReference>
<keyword evidence="4" id="KW-0804">Transcription</keyword>
<evidence type="ECO:0008006" key="13">
    <source>
        <dbReference type="Google" id="ProtNLM"/>
    </source>
</evidence>
<evidence type="ECO:0000313" key="11">
    <source>
        <dbReference type="EnsemblPlants" id="Pp3c13_15520V3.1"/>
    </source>
</evidence>
<evidence type="ECO:0000313" key="12">
    <source>
        <dbReference type="Proteomes" id="UP000006727"/>
    </source>
</evidence>
<dbReference type="Gramene" id="Pp3c13_15520V3.1">
    <property type="protein sequence ID" value="Pp3c13_15520V3.1"/>
    <property type="gene ID" value="Pp3c13_15520"/>
</dbReference>
<dbReference type="PANTHER" id="PTHR31429:SF106">
    <property type="entry name" value="WRKY TRANSCRIPTION FACTOR 31-RELATED"/>
    <property type="match status" value="1"/>
</dbReference>
<feature type="region of interest" description="Disordered" evidence="7">
    <location>
        <begin position="55"/>
        <end position="82"/>
    </location>
</feature>
<dbReference type="RefSeq" id="XP_024392883.1">
    <property type="nucleotide sequence ID" value="XM_024537115.2"/>
</dbReference>
<dbReference type="PROSITE" id="PS00028">
    <property type="entry name" value="ZINC_FINGER_C2H2_1"/>
    <property type="match status" value="1"/>
</dbReference>
<dbReference type="Proteomes" id="UP000006727">
    <property type="component" value="Chromosome 13"/>
</dbReference>
<dbReference type="EnsemblPlants" id="Pp3c13_15520V3.2">
    <property type="protein sequence ID" value="Pp3c13_15520V3.2"/>
    <property type="gene ID" value="Pp3c13_15520"/>
</dbReference>
<dbReference type="GO" id="GO:0008270">
    <property type="term" value="F:zinc ion binding"/>
    <property type="evidence" value="ECO:0007669"/>
    <property type="project" value="UniProtKB-KW"/>
</dbReference>
<comment type="subcellular location">
    <subcellularLocation>
        <location evidence="1">Nucleus</location>
    </subcellularLocation>
</comment>
<feature type="region of interest" description="Disordered" evidence="7">
    <location>
        <begin position="1"/>
        <end position="20"/>
    </location>
</feature>
<dbReference type="PROSITE" id="PS50157">
    <property type="entry name" value="ZINC_FINGER_C2H2_2"/>
    <property type="match status" value="1"/>
</dbReference>
<dbReference type="EMBL" id="ABEU02000013">
    <property type="protein sequence ID" value="PNR42602.1"/>
    <property type="molecule type" value="Genomic_DNA"/>
</dbReference>
<dbReference type="OrthoDB" id="2020995at2759"/>
<dbReference type="KEGG" id="ppp:112290631"/>
<feature type="region of interest" description="Disordered" evidence="7">
    <location>
        <begin position="583"/>
        <end position="624"/>
    </location>
</feature>
<evidence type="ECO:0000256" key="3">
    <source>
        <dbReference type="ARBA" id="ARBA00023125"/>
    </source>
</evidence>
<dbReference type="EnsemblPlants" id="Pp3c13_15520V3.1">
    <property type="protein sequence ID" value="Pp3c13_15520V3.1"/>
    <property type="gene ID" value="Pp3c13_15520"/>
</dbReference>
<dbReference type="Pfam" id="PF03106">
    <property type="entry name" value="WRKY"/>
    <property type="match status" value="1"/>
</dbReference>
<dbReference type="PaxDb" id="3218-PP1S158_166V6.1"/>
<dbReference type="GO" id="GO:0005634">
    <property type="term" value="C:nucleus"/>
    <property type="evidence" value="ECO:0007669"/>
    <property type="project" value="UniProtKB-SubCell"/>
</dbReference>
<dbReference type="PROSITE" id="PS50811">
    <property type="entry name" value="WRKY"/>
    <property type="match status" value="1"/>
</dbReference>
<proteinExistence type="predicted"/>
<sequence length="765" mass="82025">MCSLNWSMGAPNSESDDKEAVGRFDNMVRAAISGETQRKISSGRVDMVRKIDLSVKLDEDSVDDDEEMESSEPEEHDHTMSDHYMPSVKDEEVSSPQPRLQLGSQQYHHSGCTFKCEVEGCGSVYGSRDELLSHSLTHRGTSASDRSTVEDDTPPTSPAGLPASEPIQLQSELREARLEIKRLAEENEYFHSMLTHLTLECHKLRMHIAASAQRDTLGDPTHSLVTQSETAAASPATHENLQRGYTEKNSKLHTASSPKSPPREQNLKKLGRARILYNESQKSEDMNVGTASPSGSEMSSLKSSPSRPSHAASPSQEADRMQEGAEDQTSWRLNKVQKITHTDVPSGVPITQVEADPNIRKARVSVRARSDAPTMNDGCQWRKYGQKMAKGNPCPRAYYRCTVAPGCPVRKQVQRCADDVSILITTYEGTHNHPLAPAAAAMASTTSAAACMLVSGSTSSDMNRMTTAPPFLQLAGSQGQNSTAVPMISASAPYQTITLDLTNDSTAHLSPRLNKGSGVPLANYNQNFQGAATTSGVTVGQSGGQQVMMPPQQPVIRASPMFLNNVMSYAPVVTNCAPLSSSGSAFSPAGTSGDHQAMQHQHHPRTSRIYGDHQPQASTPTHANSLLSAGVPQFLAESVTAATAAITSDPNFTYALAAAITSIISSQSSHDVHSKLTQIAANQSREGNQQRMSFPSSAFTAVAASRSKKPDGGRISPSRAVPEEATLSSMLSSALMSVSNKDQPAATKCVKPSASHGSMAISERQ</sequence>
<evidence type="ECO:0000256" key="1">
    <source>
        <dbReference type="ARBA" id="ARBA00004123"/>
    </source>
</evidence>
<feature type="compositionally biased region" description="Low complexity" evidence="7">
    <location>
        <begin position="727"/>
        <end position="739"/>
    </location>
</feature>
<reference evidence="10 12" key="1">
    <citation type="journal article" date="2008" name="Science">
        <title>The Physcomitrella genome reveals evolutionary insights into the conquest of land by plants.</title>
        <authorList>
            <person name="Rensing S."/>
            <person name="Lang D."/>
            <person name="Zimmer A."/>
            <person name="Terry A."/>
            <person name="Salamov A."/>
            <person name="Shapiro H."/>
            <person name="Nishiyama T."/>
            <person name="Perroud P.-F."/>
            <person name="Lindquist E."/>
            <person name="Kamisugi Y."/>
            <person name="Tanahashi T."/>
            <person name="Sakakibara K."/>
            <person name="Fujita T."/>
            <person name="Oishi K."/>
            <person name="Shin-I T."/>
            <person name="Kuroki Y."/>
            <person name="Toyoda A."/>
            <person name="Suzuki Y."/>
            <person name="Hashimoto A."/>
            <person name="Yamaguchi K."/>
            <person name="Sugano A."/>
            <person name="Kohara Y."/>
            <person name="Fujiyama A."/>
            <person name="Anterola A."/>
            <person name="Aoki S."/>
            <person name="Ashton N."/>
            <person name="Barbazuk W.B."/>
            <person name="Barker E."/>
            <person name="Bennetzen J."/>
            <person name="Bezanilla M."/>
            <person name="Blankenship R."/>
            <person name="Cho S.H."/>
            <person name="Dutcher S."/>
            <person name="Estelle M."/>
            <person name="Fawcett J.A."/>
            <person name="Gundlach H."/>
            <person name="Hanada K."/>
            <person name="Heyl A."/>
            <person name="Hicks K.A."/>
            <person name="Hugh J."/>
            <person name="Lohr M."/>
            <person name="Mayer K."/>
            <person name="Melkozernov A."/>
            <person name="Murata T."/>
            <person name="Nelson D."/>
            <person name="Pils B."/>
            <person name="Prigge M."/>
            <person name="Reiss B."/>
            <person name="Renner T."/>
            <person name="Rombauts S."/>
            <person name="Rushton P."/>
            <person name="Sanderfoot A."/>
            <person name="Schween G."/>
            <person name="Shiu S.-H."/>
            <person name="Stueber K."/>
            <person name="Theodoulou F.L."/>
            <person name="Tu H."/>
            <person name="Van de Peer Y."/>
            <person name="Verrier P.J."/>
            <person name="Waters E."/>
            <person name="Wood A."/>
            <person name="Yang L."/>
            <person name="Cove D."/>
            <person name="Cuming A."/>
            <person name="Hasebe M."/>
            <person name="Lucas S."/>
            <person name="Mishler D.B."/>
            <person name="Reski R."/>
            <person name="Grigoriev I."/>
            <person name="Quatrano R.S."/>
            <person name="Boore J.L."/>
        </authorList>
    </citation>
    <scope>NUCLEOTIDE SEQUENCE [LARGE SCALE GENOMIC DNA]</scope>
    <source>
        <strain evidence="11 12">cv. Gransden 2004</strain>
    </source>
</reference>
<evidence type="ECO:0000313" key="10">
    <source>
        <dbReference type="EMBL" id="PNR42602.1"/>
    </source>
</evidence>
<organism evidence="10">
    <name type="scientific">Physcomitrium patens</name>
    <name type="common">Spreading-leaved earth moss</name>
    <name type="synonym">Physcomitrella patens</name>
    <dbReference type="NCBI Taxonomy" id="3218"/>
    <lineage>
        <taxon>Eukaryota</taxon>
        <taxon>Viridiplantae</taxon>
        <taxon>Streptophyta</taxon>
        <taxon>Embryophyta</taxon>
        <taxon>Bryophyta</taxon>
        <taxon>Bryophytina</taxon>
        <taxon>Bryopsida</taxon>
        <taxon>Funariidae</taxon>
        <taxon>Funariales</taxon>
        <taxon>Funariaceae</taxon>
        <taxon>Physcomitrium</taxon>
    </lineage>
</organism>
<name>A0A2K1JM36_PHYPA</name>
<feature type="domain" description="WRKY" evidence="9">
    <location>
        <begin position="370"/>
        <end position="436"/>
    </location>
</feature>
<keyword evidence="5" id="KW-0539">Nucleus</keyword>
<dbReference type="InterPro" id="IPR003657">
    <property type="entry name" value="WRKY_dom"/>
</dbReference>
<dbReference type="AlphaFoldDB" id="A0A2K1JM36"/>
<feature type="region of interest" description="Disordered" evidence="7">
    <location>
        <begin position="137"/>
        <end position="168"/>
    </location>
</feature>
<dbReference type="FunCoup" id="A0A2K1JM36">
    <property type="interactions" value="315"/>
</dbReference>
<dbReference type="InterPro" id="IPR036576">
    <property type="entry name" value="WRKY_dom_sf"/>
</dbReference>
<dbReference type="InterPro" id="IPR044810">
    <property type="entry name" value="WRKY_plant"/>
</dbReference>
<feature type="domain" description="C2H2-type" evidence="8">
    <location>
        <begin position="114"/>
        <end position="143"/>
    </location>
</feature>
<dbReference type="FunFam" id="2.20.25.80:FF:000002">
    <property type="entry name" value="probable WRKY transcription factor 31"/>
    <property type="match status" value="1"/>
</dbReference>
<gene>
    <name evidence="11" type="primary">LOC112290631</name>
    <name evidence="10" type="ORF">PHYPA_017432</name>
</gene>
<reference evidence="10 12" key="2">
    <citation type="journal article" date="2018" name="Plant J.">
        <title>The Physcomitrella patens chromosome-scale assembly reveals moss genome structure and evolution.</title>
        <authorList>
            <person name="Lang D."/>
            <person name="Ullrich K.K."/>
            <person name="Murat F."/>
            <person name="Fuchs J."/>
            <person name="Jenkins J."/>
            <person name="Haas F.B."/>
            <person name="Piednoel M."/>
            <person name="Gundlach H."/>
            <person name="Van Bel M."/>
            <person name="Meyberg R."/>
            <person name="Vives C."/>
            <person name="Morata J."/>
            <person name="Symeonidi A."/>
            <person name="Hiss M."/>
            <person name="Muchero W."/>
            <person name="Kamisugi Y."/>
            <person name="Saleh O."/>
            <person name="Blanc G."/>
            <person name="Decker E.L."/>
            <person name="van Gessel N."/>
            <person name="Grimwood J."/>
            <person name="Hayes R.D."/>
            <person name="Graham S.W."/>
            <person name="Gunter L.E."/>
            <person name="McDaniel S.F."/>
            <person name="Hoernstein S.N.W."/>
            <person name="Larsson A."/>
            <person name="Li F.W."/>
            <person name="Perroud P.F."/>
            <person name="Phillips J."/>
            <person name="Ranjan P."/>
            <person name="Rokshar D.S."/>
            <person name="Rothfels C.J."/>
            <person name="Schneider L."/>
            <person name="Shu S."/>
            <person name="Stevenson D.W."/>
            <person name="Thummler F."/>
            <person name="Tillich M."/>
            <person name="Villarreal Aguilar J.C."/>
            <person name="Widiez T."/>
            <person name="Wong G.K."/>
            <person name="Wymore A."/>
            <person name="Zhang Y."/>
            <person name="Zimmer A.D."/>
            <person name="Quatrano R.S."/>
            <person name="Mayer K.F.X."/>
            <person name="Goodstein D."/>
            <person name="Casacuberta J.M."/>
            <person name="Vandepoele K."/>
            <person name="Reski R."/>
            <person name="Cuming A.C."/>
            <person name="Tuskan G.A."/>
            <person name="Maumus F."/>
            <person name="Salse J."/>
            <person name="Schmutz J."/>
            <person name="Rensing S.A."/>
        </authorList>
    </citation>
    <scope>NUCLEOTIDE SEQUENCE [LARGE SCALE GENOMIC DNA]</scope>
    <source>
        <strain evidence="11 12">cv. Gransden 2004</strain>
    </source>
</reference>
<evidence type="ECO:0000256" key="6">
    <source>
        <dbReference type="PROSITE-ProRule" id="PRU00042"/>
    </source>
</evidence>
<feature type="region of interest" description="Disordered" evidence="7">
    <location>
        <begin position="215"/>
        <end position="328"/>
    </location>
</feature>
<keyword evidence="12" id="KW-1185">Reference proteome</keyword>
<evidence type="ECO:0000259" key="8">
    <source>
        <dbReference type="PROSITE" id="PS50157"/>
    </source>
</evidence>
<evidence type="ECO:0000256" key="4">
    <source>
        <dbReference type="ARBA" id="ARBA00023163"/>
    </source>
</evidence>
<feature type="compositionally biased region" description="Acidic residues" evidence="7">
    <location>
        <begin position="60"/>
        <end position="72"/>
    </location>
</feature>
<evidence type="ECO:0000256" key="7">
    <source>
        <dbReference type="SAM" id="MobiDB-lite"/>
    </source>
</evidence>
<dbReference type="OMA" id="CHERSTV"/>
<feature type="region of interest" description="Disordered" evidence="7">
    <location>
        <begin position="699"/>
        <end position="765"/>
    </location>
</feature>
<dbReference type="EnsemblPlants" id="Pp3c13_15520V3.3">
    <property type="protein sequence ID" value="Pp3c13_15520V3.3"/>
    <property type="gene ID" value="Pp3c13_15520"/>
</dbReference>
<accession>A0A2K1JM36</accession>
<dbReference type="SUPFAM" id="SSF118290">
    <property type="entry name" value="WRKY DNA-binding domain"/>
    <property type="match status" value="1"/>
</dbReference>
<keyword evidence="6" id="KW-0863">Zinc-finger</keyword>
<dbReference type="InterPro" id="IPR013087">
    <property type="entry name" value="Znf_C2H2_type"/>
</dbReference>
<evidence type="ECO:0000256" key="5">
    <source>
        <dbReference type="ARBA" id="ARBA00023242"/>
    </source>
</evidence>
<feature type="compositionally biased region" description="Polar residues" evidence="7">
    <location>
        <begin position="615"/>
        <end position="624"/>
    </location>
</feature>
<reference evidence="11" key="3">
    <citation type="submission" date="2020-12" db="UniProtKB">
        <authorList>
            <consortium name="EnsemblPlants"/>
        </authorList>
    </citation>
    <scope>IDENTIFICATION</scope>
</reference>
<feature type="compositionally biased region" description="Low complexity" evidence="7">
    <location>
        <begin position="292"/>
        <end position="315"/>
    </location>
</feature>
<dbReference type="Gene3D" id="2.20.25.80">
    <property type="entry name" value="WRKY domain"/>
    <property type="match status" value="1"/>
</dbReference>
<dbReference type="Gramene" id="Pp3c13_15520V3.3">
    <property type="protein sequence ID" value="Pp3c13_15520V3.3"/>
    <property type="gene ID" value="Pp3c13_15520"/>
</dbReference>
<keyword evidence="3" id="KW-0238">DNA-binding</keyword>
<evidence type="ECO:0000256" key="2">
    <source>
        <dbReference type="ARBA" id="ARBA00023015"/>
    </source>
</evidence>